<evidence type="ECO:0000256" key="6">
    <source>
        <dbReference type="ARBA" id="ARBA00023136"/>
    </source>
</evidence>
<feature type="transmembrane region" description="Helical" evidence="8">
    <location>
        <begin position="44"/>
        <end position="66"/>
    </location>
</feature>
<dbReference type="PANTHER" id="PTHR23517:SF2">
    <property type="entry name" value="MULTIDRUG RESISTANCE PROTEIN MDTH"/>
    <property type="match status" value="1"/>
</dbReference>
<protein>
    <submittedName>
        <fullName evidence="9">MFS transporter</fullName>
    </submittedName>
</protein>
<dbReference type="InterPro" id="IPR050171">
    <property type="entry name" value="MFS_Transporters"/>
</dbReference>
<feature type="region of interest" description="Disordered" evidence="7">
    <location>
        <begin position="411"/>
        <end position="430"/>
    </location>
</feature>
<dbReference type="Pfam" id="PF07690">
    <property type="entry name" value="MFS_1"/>
    <property type="match status" value="1"/>
</dbReference>
<sequence>MTTSQADAAGDRRVIGVVTAVQLSASLGFFAVMAHVVAHLRDDAGLLAGTIGLVLGVRILVQYALLLPFGALVDVLGAARSGALACVLRTAGFALLAVVDGVPAVLAAAVLLGAGGAVFHPCAQALLAGTAPAVRARGYAAYAITGQVAALAAPPIGLAVLAAGTGGGGVPPDGRFALLAGGAAAAWAVAALLFLTLAGRPGGRVRRGTARAARDVRDGAAAAFRDRAFLRFAAVTCLGPLLSDQVMAVVPLRGGGAGEATLFLCASSLVAAAVQPWCAARDRAGRPRVLWAGFACAGASYAALIPSAADGGPPLAGLLAAAVLGGLGMGLLLPAVFQQLVRYAPRGRDGAYFGVRAFLAGIVAFAGGLGIGALFELGPGGGSAALAGLAAASWATAAACARWVRTAPPGLPDGLAEPPPAVTAGTGSSR</sequence>
<organism evidence="9 10">
    <name type="scientific">Actinomadura fibrosa</name>
    <dbReference type="NCBI Taxonomy" id="111802"/>
    <lineage>
        <taxon>Bacteria</taxon>
        <taxon>Bacillati</taxon>
        <taxon>Actinomycetota</taxon>
        <taxon>Actinomycetes</taxon>
        <taxon>Streptosporangiales</taxon>
        <taxon>Thermomonosporaceae</taxon>
        <taxon>Actinomadura</taxon>
    </lineage>
</organism>
<name>A0ABW2XWN2_9ACTN</name>
<reference evidence="10" key="1">
    <citation type="journal article" date="2019" name="Int. J. Syst. Evol. Microbiol.">
        <title>The Global Catalogue of Microorganisms (GCM) 10K type strain sequencing project: providing services to taxonomists for standard genome sequencing and annotation.</title>
        <authorList>
            <consortium name="The Broad Institute Genomics Platform"/>
            <consortium name="The Broad Institute Genome Sequencing Center for Infectious Disease"/>
            <person name="Wu L."/>
            <person name="Ma J."/>
        </authorList>
    </citation>
    <scope>NUCLEOTIDE SEQUENCE [LARGE SCALE GENOMIC DNA]</scope>
    <source>
        <strain evidence="10">JCM 9371</strain>
    </source>
</reference>
<feature type="transmembrane region" description="Helical" evidence="8">
    <location>
        <begin position="176"/>
        <end position="198"/>
    </location>
</feature>
<dbReference type="PANTHER" id="PTHR23517">
    <property type="entry name" value="RESISTANCE PROTEIN MDTM, PUTATIVE-RELATED-RELATED"/>
    <property type="match status" value="1"/>
</dbReference>
<feature type="transmembrane region" description="Helical" evidence="8">
    <location>
        <begin position="381"/>
        <end position="401"/>
    </location>
</feature>
<feature type="transmembrane region" description="Helical" evidence="8">
    <location>
        <begin position="14"/>
        <end position="38"/>
    </location>
</feature>
<gene>
    <name evidence="9" type="ORF">ACFQZM_33470</name>
</gene>
<accession>A0ABW2XWN2</accession>
<evidence type="ECO:0000256" key="2">
    <source>
        <dbReference type="ARBA" id="ARBA00022448"/>
    </source>
</evidence>
<comment type="caution">
    <text evidence="9">The sequence shown here is derived from an EMBL/GenBank/DDBJ whole genome shotgun (WGS) entry which is preliminary data.</text>
</comment>
<dbReference type="RefSeq" id="WP_378324707.1">
    <property type="nucleotide sequence ID" value="NZ_JBHTGP010000017.1"/>
</dbReference>
<evidence type="ECO:0000256" key="4">
    <source>
        <dbReference type="ARBA" id="ARBA00022692"/>
    </source>
</evidence>
<keyword evidence="3" id="KW-1003">Cell membrane</keyword>
<keyword evidence="6 8" id="KW-0472">Membrane</keyword>
<proteinExistence type="predicted"/>
<evidence type="ECO:0000256" key="3">
    <source>
        <dbReference type="ARBA" id="ARBA00022475"/>
    </source>
</evidence>
<keyword evidence="10" id="KW-1185">Reference proteome</keyword>
<feature type="transmembrane region" description="Helical" evidence="8">
    <location>
        <begin position="289"/>
        <end position="309"/>
    </location>
</feature>
<feature type="transmembrane region" description="Helical" evidence="8">
    <location>
        <begin position="315"/>
        <end position="337"/>
    </location>
</feature>
<dbReference type="InterPro" id="IPR011701">
    <property type="entry name" value="MFS"/>
</dbReference>
<evidence type="ECO:0000256" key="8">
    <source>
        <dbReference type="SAM" id="Phobius"/>
    </source>
</evidence>
<evidence type="ECO:0000313" key="9">
    <source>
        <dbReference type="EMBL" id="MFD0689437.1"/>
    </source>
</evidence>
<keyword evidence="2" id="KW-0813">Transport</keyword>
<evidence type="ECO:0000256" key="1">
    <source>
        <dbReference type="ARBA" id="ARBA00004651"/>
    </source>
</evidence>
<feature type="transmembrane region" description="Helical" evidence="8">
    <location>
        <begin position="105"/>
        <end position="127"/>
    </location>
</feature>
<keyword evidence="4 8" id="KW-0812">Transmembrane</keyword>
<evidence type="ECO:0000256" key="7">
    <source>
        <dbReference type="SAM" id="MobiDB-lite"/>
    </source>
</evidence>
<keyword evidence="5 8" id="KW-1133">Transmembrane helix</keyword>
<comment type="subcellular location">
    <subcellularLocation>
        <location evidence="1">Cell membrane</location>
        <topology evidence="1">Multi-pass membrane protein</topology>
    </subcellularLocation>
</comment>
<dbReference type="InterPro" id="IPR036259">
    <property type="entry name" value="MFS_trans_sf"/>
</dbReference>
<dbReference type="EMBL" id="JBHTGP010000017">
    <property type="protein sequence ID" value="MFD0689437.1"/>
    <property type="molecule type" value="Genomic_DNA"/>
</dbReference>
<evidence type="ECO:0000313" key="10">
    <source>
        <dbReference type="Proteomes" id="UP001597063"/>
    </source>
</evidence>
<dbReference type="Gene3D" id="1.20.1250.20">
    <property type="entry name" value="MFS general substrate transporter like domains"/>
    <property type="match status" value="1"/>
</dbReference>
<feature type="transmembrane region" description="Helical" evidence="8">
    <location>
        <begin position="139"/>
        <end position="164"/>
    </location>
</feature>
<evidence type="ECO:0000256" key="5">
    <source>
        <dbReference type="ARBA" id="ARBA00022989"/>
    </source>
</evidence>
<dbReference type="Proteomes" id="UP001597063">
    <property type="component" value="Unassembled WGS sequence"/>
</dbReference>
<feature type="transmembrane region" description="Helical" evidence="8">
    <location>
        <begin position="357"/>
        <end position="375"/>
    </location>
</feature>
<dbReference type="SUPFAM" id="SSF103473">
    <property type="entry name" value="MFS general substrate transporter"/>
    <property type="match status" value="1"/>
</dbReference>